<dbReference type="GO" id="GO:0016746">
    <property type="term" value="F:acyltransferase activity"/>
    <property type="evidence" value="ECO:0007669"/>
    <property type="project" value="UniProtKB-KW"/>
</dbReference>
<evidence type="ECO:0000313" key="2">
    <source>
        <dbReference type="Proteomes" id="UP000442334"/>
    </source>
</evidence>
<sequence>MTDDSLFLIDVDKILRTKAPKHYKYIPKFVVSYLKKIVHQDEINVFLNEAKDRLG</sequence>
<dbReference type="Proteomes" id="UP000442334">
    <property type="component" value="Unassembled WGS sequence"/>
</dbReference>
<accession>A0A7J5GPL6</accession>
<dbReference type="EMBL" id="WCUA01000240">
    <property type="protein sequence ID" value="KAB4177328.1"/>
    <property type="molecule type" value="Genomic_DNA"/>
</dbReference>
<keyword evidence="1" id="KW-0012">Acyltransferase</keyword>
<name>A0A7J5GPL6_BACUN</name>
<comment type="caution">
    <text evidence="1">The sequence shown here is derived from an EMBL/GenBank/DDBJ whole genome shotgun (WGS) entry which is preliminary data.</text>
</comment>
<feature type="non-terminal residue" evidence="1">
    <location>
        <position position="55"/>
    </location>
</feature>
<proteinExistence type="predicted"/>
<protein>
    <submittedName>
        <fullName evidence="1">Glycerol acyltransferase</fullName>
    </submittedName>
</protein>
<dbReference type="AlphaFoldDB" id="A0A7J5GPL6"/>
<evidence type="ECO:0000313" key="1">
    <source>
        <dbReference type="EMBL" id="KAB4177328.1"/>
    </source>
</evidence>
<keyword evidence="1" id="KW-0808">Transferase</keyword>
<reference evidence="1 2" key="1">
    <citation type="journal article" date="2019" name="Nat. Med.">
        <title>A library of human gut bacterial isolates paired with longitudinal multiomics data enables mechanistic microbiome research.</title>
        <authorList>
            <person name="Poyet M."/>
            <person name="Groussin M."/>
            <person name="Gibbons S.M."/>
            <person name="Avila-Pacheco J."/>
            <person name="Jiang X."/>
            <person name="Kearney S.M."/>
            <person name="Perrotta A.R."/>
            <person name="Berdy B."/>
            <person name="Zhao S."/>
            <person name="Lieberman T.D."/>
            <person name="Swanson P.K."/>
            <person name="Smith M."/>
            <person name="Roesemann S."/>
            <person name="Alexander J.E."/>
            <person name="Rich S.A."/>
            <person name="Livny J."/>
            <person name="Vlamakis H."/>
            <person name="Clish C."/>
            <person name="Bullock K."/>
            <person name="Deik A."/>
            <person name="Scott J."/>
            <person name="Pierce K.A."/>
            <person name="Xavier R.J."/>
            <person name="Alm E.J."/>
        </authorList>
    </citation>
    <scope>NUCLEOTIDE SEQUENCE [LARGE SCALE GENOMIC DNA]</scope>
    <source>
        <strain evidence="1 2">BIOML-A21</strain>
    </source>
</reference>
<organism evidence="1 2">
    <name type="scientific">Bacteroides uniformis</name>
    <dbReference type="NCBI Taxonomy" id="820"/>
    <lineage>
        <taxon>Bacteria</taxon>
        <taxon>Pseudomonadati</taxon>
        <taxon>Bacteroidota</taxon>
        <taxon>Bacteroidia</taxon>
        <taxon>Bacteroidales</taxon>
        <taxon>Bacteroidaceae</taxon>
        <taxon>Bacteroides</taxon>
    </lineage>
</organism>
<gene>
    <name evidence="1" type="ORF">GAQ34_23620</name>
</gene>